<evidence type="ECO:0000256" key="1">
    <source>
        <dbReference type="SAM" id="Coils"/>
    </source>
</evidence>
<gene>
    <name evidence="3" type="ORF">GCM10007935_02890</name>
</gene>
<dbReference type="Pfam" id="PF04402">
    <property type="entry name" value="SIMPL"/>
    <property type="match status" value="1"/>
</dbReference>
<sequence>MALLVLVGTSTASFAQAAPEVPANVVNLSASGFMEVPQDQMMVTLNTTREGADAGTVQAQLKTALEQALAVARVAAQPQAMDVRTGQFSLQPRYGSNGRINGWQGTVELMLEGTDFGRISTTAGKIQSLTIADVGYAVSREARQRLENEVQALAIERFRARAQEVAKNFGFAGYSLREVHISSTDQGGGQPRMVMMRAEAKAAMADAPMPMEAGKTTVSVNVSGAVQLR</sequence>
<dbReference type="Proteomes" id="UP001156903">
    <property type="component" value="Unassembled WGS sequence"/>
</dbReference>
<dbReference type="InterPro" id="IPR007497">
    <property type="entry name" value="SIMPL/DUF541"/>
</dbReference>
<evidence type="ECO:0000313" key="4">
    <source>
        <dbReference type="Proteomes" id="UP001156903"/>
    </source>
</evidence>
<dbReference type="Gene3D" id="3.30.70.2970">
    <property type="entry name" value="Protein of unknown function (DUF541), domain 2"/>
    <property type="match status" value="1"/>
</dbReference>
<keyword evidence="2" id="KW-0732">Signal</keyword>
<accession>A0ABQ6C3F5</accession>
<dbReference type="Gene3D" id="3.30.110.170">
    <property type="entry name" value="Protein of unknown function (DUF541), domain 1"/>
    <property type="match status" value="1"/>
</dbReference>
<name>A0ABQ6C3F5_9BURK</name>
<reference evidence="4" key="1">
    <citation type="journal article" date="2019" name="Int. J. Syst. Evol. Microbiol.">
        <title>The Global Catalogue of Microorganisms (GCM) 10K type strain sequencing project: providing services to taxonomists for standard genome sequencing and annotation.</title>
        <authorList>
            <consortium name="The Broad Institute Genomics Platform"/>
            <consortium name="The Broad Institute Genome Sequencing Center for Infectious Disease"/>
            <person name="Wu L."/>
            <person name="Ma J."/>
        </authorList>
    </citation>
    <scope>NUCLEOTIDE SEQUENCE [LARGE SCALE GENOMIC DNA]</scope>
    <source>
        <strain evidence="4">NBRC 109341</strain>
    </source>
</reference>
<comment type="caution">
    <text evidence="3">The sequence shown here is derived from an EMBL/GenBank/DDBJ whole genome shotgun (WGS) entry which is preliminary data.</text>
</comment>
<keyword evidence="4" id="KW-1185">Reference proteome</keyword>
<evidence type="ECO:0008006" key="5">
    <source>
        <dbReference type="Google" id="ProtNLM"/>
    </source>
</evidence>
<evidence type="ECO:0000313" key="3">
    <source>
        <dbReference type="EMBL" id="GLS12861.1"/>
    </source>
</evidence>
<evidence type="ECO:0000256" key="2">
    <source>
        <dbReference type="SAM" id="SignalP"/>
    </source>
</evidence>
<keyword evidence="1" id="KW-0175">Coiled coil</keyword>
<feature type="chain" id="PRO_5047479964" description="SIMPL domain-containing protein" evidence="2">
    <location>
        <begin position="18"/>
        <end position="229"/>
    </location>
</feature>
<dbReference type="PANTHER" id="PTHR34387:SF1">
    <property type="entry name" value="PERIPLASMIC IMMUNOGENIC PROTEIN"/>
    <property type="match status" value="1"/>
</dbReference>
<feature type="signal peptide" evidence="2">
    <location>
        <begin position="1"/>
        <end position="17"/>
    </location>
</feature>
<dbReference type="EMBL" id="BSPB01000002">
    <property type="protein sequence ID" value="GLS12861.1"/>
    <property type="molecule type" value="Genomic_DNA"/>
</dbReference>
<dbReference type="InterPro" id="IPR052022">
    <property type="entry name" value="26kDa_periplasmic_antigen"/>
</dbReference>
<feature type="coiled-coil region" evidence="1">
    <location>
        <begin position="136"/>
        <end position="163"/>
    </location>
</feature>
<protein>
    <recommendedName>
        <fullName evidence="5">SIMPL domain-containing protein</fullName>
    </recommendedName>
</protein>
<organism evidence="3 4">
    <name type="scientific">Hydrogenophaga electricum</name>
    <dbReference type="NCBI Taxonomy" id="1230953"/>
    <lineage>
        <taxon>Bacteria</taxon>
        <taxon>Pseudomonadati</taxon>
        <taxon>Pseudomonadota</taxon>
        <taxon>Betaproteobacteria</taxon>
        <taxon>Burkholderiales</taxon>
        <taxon>Comamonadaceae</taxon>
        <taxon>Hydrogenophaga</taxon>
    </lineage>
</organism>
<dbReference type="PANTHER" id="PTHR34387">
    <property type="entry name" value="SLR1258 PROTEIN"/>
    <property type="match status" value="1"/>
</dbReference>
<proteinExistence type="predicted"/>